<feature type="domain" description="CheB-type methylesterase" evidence="9">
    <location>
        <begin position="206"/>
        <end position="396"/>
    </location>
</feature>
<dbReference type="NCBIfam" id="NF001965">
    <property type="entry name" value="PRK00742.1"/>
    <property type="match status" value="1"/>
</dbReference>
<dbReference type="InterPro" id="IPR000673">
    <property type="entry name" value="Sig_transdc_resp-reg_Me-estase"/>
</dbReference>
<evidence type="ECO:0000313" key="10">
    <source>
        <dbReference type="EMBL" id="MCT7967319.1"/>
    </source>
</evidence>
<dbReference type="Pfam" id="PF00072">
    <property type="entry name" value="Response_reg"/>
    <property type="match status" value="1"/>
</dbReference>
<dbReference type="EMBL" id="JAMXFF010000018">
    <property type="protein sequence ID" value="MCT7967319.1"/>
    <property type="molecule type" value="Genomic_DNA"/>
</dbReference>
<evidence type="ECO:0000256" key="5">
    <source>
        <dbReference type="HAMAP-Rule" id="MF_00099"/>
    </source>
</evidence>
<gene>
    <name evidence="5 10" type="primary">cheB</name>
    <name evidence="10" type="ORF">NG799_13330</name>
</gene>
<protein>
    <recommendedName>
        <fullName evidence="5">Protein-glutamate methylesterase/protein-glutamine glutaminase</fullName>
        <ecNumber evidence="5">3.1.1.61</ecNumber>
        <ecNumber evidence="5">3.5.1.44</ecNumber>
    </recommendedName>
</protein>
<dbReference type="Gene3D" id="3.40.50.2300">
    <property type="match status" value="1"/>
</dbReference>
<dbReference type="GO" id="GO:0008168">
    <property type="term" value="F:methyltransferase activity"/>
    <property type="evidence" value="ECO:0007669"/>
    <property type="project" value="UniProtKB-KW"/>
</dbReference>
<dbReference type="HAMAP" id="MF_00099">
    <property type="entry name" value="CheB_chemtxs"/>
    <property type="match status" value="1"/>
</dbReference>
<dbReference type="SUPFAM" id="SSF52172">
    <property type="entry name" value="CheY-like"/>
    <property type="match status" value="1"/>
</dbReference>
<dbReference type="Proteomes" id="UP001525890">
    <property type="component" value="Unassembled WGS sequence"/>
</dbReference>
<organism evidence="10 11">
    <name type="scientific">Laspinema palackyanum D2a</name>
    <dbReference type="NCBI Taxonomy" id="2953684"/>
    <lineage>
        <taxon>Bacteria</taxon>
        <taxon>Bacillati</taxon>
        <taxon>Cyanobacteriota</taxon>
        <taxon>Cyanophyceae</taxon>
        <taxon>Oscillatoriophycideae</taxon>
        <taxon>Oscillatoriales</taxon>
        <taxon>Laspinemataceae</taxon>
        <taxon>Laspinema</taxon>
        <taxon>Laspinema palackyanum</taxon>
    </lineage>
</organism>
<comment type="catalytic activity">
    <reaction evidence="5">
        <text>L-glutaminyl-[protein] + H2O = L-glutamyl-[protein] + NH4(+)</text>
        <dbReference type="Rhea" id="RHEA:16441"/>
        <dbReference type="Rhea" id="RHEA-COMP:10207"/>
        <dbReference type="Rhea" id="RHEA-COMP:10208"/>
        <dbReference type="ChEBI" id="CHEBI:15377"/>
        <dbReference type="ChEBI" id="CHEBI:28938"/>
        <dbReference type="ChEBI" id="CHEBI:29973"/>
        <dbReference type="ChEBI" id="CHEBI:30011"/>
        <dbReference type="EC" id="3.5.1.44"/>
    </reaction>
</comment>
<dbReference type="InterPro" id="IPR035909">
    <property type="entry name" value="CheB_C"/>
</dbReference>
<comment type="domain">
    <text evidence="5">Contains a C-terminal catalytic domain, and an N-terminal region which modulates catalytic activity.</text>
</comment>
<dbReference type="CDD" id="cd17541">
    <property type="entry name" value="REC_CheB-like"/>
    <property type="match status" value="1"/>
</dbReference>
<dbReference type="PROSITE" id="PS50110">
    <property type="entry name" value="RESPONSE_REGULATORY"/>
    <property type="match status" value="1"/>
</dbReference>
<dbReference type="SMART" id="SM00448">
    <property type="entry name" value="REC"/>
    <property type="match status" value="1"/>
</dbReference>
<proteinExistence type="inferred from homology"/>
<evidence type="ECO:0000256" key="3">
    <source>
        <dbReference type="ARBA" id="ARBA00022801"/>
    </source>
</evidence>
<feature type="active site" evidence="5 6">
    <location>
        <position position="338"/>
    </location>
</feature>
<dbReference type="Pfam" id="PF01339">
    <property type="entry name" value="CheB_methylest"/>
    <property type="match status" value="1"/>
</dbReference>
<evidence type="ECO:0000256" key="7">
    <source>
        <dbReference type="PROSITE-ProRule" id="PRU00169"/>
    </source>
</evidence>
<keyword evidence="1 5" id="KW-0963">Cytoplasm</keyword>
<reference evidence="10 11" key="1">
    <citation type="journal article" date="2022" name="Front. Microbiol.">
        <title>High genomic differentiation and limited gene flow indicate recent cryptic speciation within the genus Laspinema (cyanobacteria).</title>
        <authorList>
            <person name="Stanojkovic A."/>
            <person name="Skoupy S."/>
            <person name="Skaloud P."/>
            <person name="Dvorak P."/>
        </authorList>
    </citation>
    <scope>NUCLEOTIDE SEQUENCE [LARGE SCALE GENOMIC DNA]</scope>
    <source>
        <strain evidence="10 11">D2a</strain>
    </source>
</reference>
<feature type="domain" description="Response regulatory" evidence="8">
    <location>
        <begin position="7"/>
        <end position="125"/>
    </location>
</feature>
<keyword evidence="11" id="KW-1185">Reference proteome</keyword>
<dbReference type="InterPro" id="IPR001789">
    <property type="entry name" value="Sig_transdc_resp-reg_receiver"/>
</dbReference>
<evidence type="ECO:0000256" key="4">
    <source>
        <dbReference type="ARBA" id="ARBA00048267"/>
    </source>
</evidence>
<dbReference type="EC" id="3.1.1.61" evidence="5"/>
<dbReference type="GO" id="GO:0032259">
    <property type="term" value="P:methylation"/>
    <property type="evidence" value="ECO:0007669"/>
    <property type="project" value="UniProtKB-KW"/>
</dbReference>
<dbReference type="SUPFAM" id="SSF52738">
    <property type="entry name" value="Methylesterase CheB, C-terminal domain"/>
    <property type="match status" value="1"/>
</dbReference>
<sequence length="398" mass="43008">MNKKPIRVLLVEDSLVALMIFKRLLGSTPEIEIVGTARTGIEGLELIPQIHPQVICTDLHMPKMDGLEFTKEVMARFPCPILVISSSVQAEDTHTVFNLLKAGAVDVFPKPRQGVMGNFEAIRHELISKIKVLSGVTVFTLHRRGAGVRETPRASPGVVPPKNAGKILIPEQKRVEPVVQTVKIPSSYTPTPRYPSAPASPDAAGSFRGVKIVAIGASTGGPQALHTILSQLPPKFPVPVICVQHISEGFLKGLVDWLGSECHLPVKIAPAGERPEAGIIYFPPEQKHLELDNSGRFLYSTLGPVSGHRPSVTVTFNAVAKFYRRAALGILLTGMGRDGADGMLELFKQGGVTIAQNEASSVVFGMPREAIALNAAQYILPITDIAPLLLHRLMSDRH</sequence>
<dbReference type="EC" id="3.5.1.44" evidence="5"/>
<evidence type="ECO:0000256" key="6">
    <source>
        <dbReference type="PROSITE-ProRule" id="PRU00050"/>
    </source>
</evidence>
<comment type="function">
    <text evidence="5">Involved in chemotaxis. Part of a chemotaxis signal transduction system that modulates chemotaxis in response to various stimuli. Catalyzes the demethylation of specific methylglutamate residues introduced into the chemoreceptors (methyl-accepting chemotaxis proteins or MCP) by CheR. Also mediates the irreversible deamidation of specific glutamine residues to glutamic acid.</text>
</comment>
<feature type="active site" evidence="5 6">
    <location>
        <position position="245"/>
    </location>
</feature>
<keyword evidence="3 5" id="KW-0378">Hydrolase</keyword>
<comment type="similarity">
    <text evidence="5">Belongs to the CheB family.</text>
</comment>
<evidence type="ECO:0000313" key="11">
    <source>
        <dbReference type="Proteomes" id="UP001525890"/>
    </source>
</evidence>
<dbReference type="Gene3D" id="3.40.50.180">
    <property type="entry name" value="Methylesterase CheB, C-terminal domain"/>
    <property type="match status" value="1"/>
</dbReference>
<feature type="active site" evidence="5 6">
    <location>
        <position position="218"/>
    </location>
</feature>
<dbReference type="RefSeq" id="WP_368006907.1">
    <property type="nucleotide sequence ID" value="NZ_JAMXFF010000018.1"/>
</dbReference>
<evidence type="ECO:0000259" key="8">
    <source>
        <dbReference type="PROSITE" id="PS50110"/>
    </source>
</evidence>
<evidence type="ECO:0000259" key="9">
    <source>
        <dbReference type="PROSITE" id="PS50122"/>
    </source>
</evidence>
<dbReference type="CDD" id="cd16432">
    <property type="entry name" value="CheB_Rec"/>
    <property type="match status" value="1"/>
</dbReference>
<name>A0ABT2MRE4_9CYAN</name>
<keyword evidence="2 5" id="KW-0145">Chemotaxis</keyword>
<dbReference type="InterPro" id="IPR011006">
    <property type="entry name" value="CheY-like_superfamily"/>
</dbReference>
<evidence type="ECO:0000256" key="1">
    <source>
        <dbReference type="ARBA" id="ARBA00022490"/>
    </source>
</evidence>
<accession>A0ABT2MRE4</accession>
<dbReference type="PANTHER" id="PTHR42872:SF6">
    <property type="entry name" value="PROTEIN-GLUTAMATE METHYLESTERASE_PROTEIN-GLUTAMINE GLUTAMINASE"/>
    <property type="match status" value="1"/>
</dbReference>
<comment type="subcellular location">
    <subcellularLocation>
        <location evidence="5">Cytoplasm</location>
    </subcellularLocation>
</comment>
<dbReference type="InterPro" id="IPR008248">
    <property type="entry name" value="CheB-like"/>
</dbReference>
<evidence type="ECO:0000256" key="2">
    <source>
        <dbReference type="ARBA" id="ARBA00022500"/>
    </source>
</evidence>
<comment type="caution">
    <text evidence="10">The sequence shown here is derived from an EMBL/GenBank/DDBJ whole genome shotgun (WGS) entry which is preliminary data.</text>
</comment>
<dbReference type="GO" id="GO:0008984">
    <property type="term" value="F:protein-glutamate methylesterase activity"/>
    <property type="evidence" value="ECO:0007669"/>
    <property type="project" value="UniProtKB-EC"/>
</dbReference>
<feature type="modified residue" description="4-aspartylphosphate" evidence="5 7">
    <location>
        <position position="58"/>
    </location>
</feature>
<comment type="PTM">
    <text evidence="5">Phosphorylated by CheA. Phosphorylation of the N-terminal regulatory domain activates the methylesterase activity.</text>
</comment>
<dbReference type="PANTHER" id="PTHR42872">
    <property type="entry name" value="PROTEIN-GLUTAMATE METHYLESTERASE/PROTEIN-GLUTAMINE GLUTAMINASE"/>
    <property type="match status" value="1"/>
</dbReference>
<keyword evidence="10" id="KW-0808">Transferase</keyword>
<keyword evidence="5 7" id="KW-0597">Phosphoprotein</keyword>
<comment type="catalytic activity">
    <reaction evidence="4 5">
        <text>[protein]-L-glutamate 5-O-methyl ester + H2O = L-glutamyl-[protein] + methanol + H(+)</text>
        <dbReference type="Rhea" id="RHEA:23236"/>
        <dbReference type="Rhea" id="RHEA-COMP:10208"/>
        <dbReference type="Rhea" id="RHEA-COMP:10311"/>
        <dbReference type="ChEBI" id="CHEBI:15377"/>
        <dbReference type="ChEBI" id="CHEBI:15378"/>
        <dbReference type="ChEBI" id="CHEBI:17790"/>
        <dbReference type="ChEBI" id="CHEBI:29973"/>
        <dbReference type="ChEBI" id="CHEBI:82795"/>
        <dbReference type="EC" id="3.1.1.61"/>
    </reaction>
</comment>
<dbReference type="PIRSF" id="PIRSF000876">
    <property type="entry name" value="RR_chemtxs_CheB"/>
    <property type="match status" value="1"/>
</dbReference>
<dbReference type="PROSITE" id="PS50122">
    <property type="entry name" value="CHEB"/>
    <property type="match status" value="1"/>
</dbReference>
<keyword evidence="10" id="KW-0489">Methyltransferase</keyword>